<feature type="signal peptide" evidence="1">
    <location>
        <begin position="1"/>
        <end position="30"/>
    </location>
</feature>
<dbReference type="EMBL" id="PDLO01000001">
    <property type="protein sequence ID" value="PHK99986.1"/>
    <property type="molecule type" value="Genomic_DNA"/>
</dbReference>
<reference evidence="2 3" key="1">
    <citation type="submission" date="2017-10" db="EMBL/GenBank/DDBJ databases">
        <title>The draft genome sequence of Lewinella marina KCTC 32374.</title>
        <authorList>
            <person name="Wang K."/>
        </authorList>
    </citation>
    <scope>NUCLEOTIDE SEQUENCE [LARGE SCALE GENOMIC DNA]</scope>
    <source>
        <strain evidence="2 3">MKG-38</strain>
    </source>
</reference>
<dbReference type="Proteomes" id="UP000226437">
    <property type="component" value="Unassembled WGS sequence"/>
</dbReference>
<dbReference type="AlphaFoldDB" id="A0A2G0CJ32"/>
<gene>
    <name evidence="2" type="ORF">CGL56_02770</name>
</gene>
<accession>A0A2G0CJ32</accession>
<sequence>MIFRPRWPLFPRSHQMKVVFALLLFSTLLACTDPITVGSDLLDNDRASVGERTDLPFTTRVVREDSLLSYNGTSVQFDDVRAVPTPGSFTFGRIEEPTFGTIKHGVYLVPRLPLNASGLPTVPQFASLVNAKVDSVVIVLPIDTARAFYGPGRTFPYQALEISQPVDFLADYYTDHTFPTEGGNLSYDGSFTATREATQVRDTAITSPALNRAHVRVRLSDEFAARIDGLTTEAYAADSTFWESFAGVYLTPDGPSQALVTLAATESTNDTPYSGFNVFYQDSTGQPAVYRMAILLALANNAYDYSGSLVEPLLESGPDNELVAVAGQGGIMTEINLTDVSSLENRVINRAVLEIPVAEVEGVSYTDYPLPTRLELFYRASSDGPLLLIEDRVELVRTRASNTNINFFLGGKLETENGIQLYSPAFSIHMQRIIDGEVPAQLYLRVTPLETTEIRAARALLNGPAAGTNPARIRVTYTDLD</sequence>
<organism evidence="2 3">
    <name type="scientific">Neolewinella marina</name>
    <dbReference type="NCBI Taxonomy" id="438751"/>
    <lineage>
        <taxon>Bacteria</taxon>
        <taxon>Pseudomonadati</taxon>
        <taxon>Bacteroidota</taxon>
        <taxon>Saprospiria</taxon>
        <taxon>Saprospirales</taxon>
        <taxon>Lewinellaceae</taxon>
        <taxon>Neolewinella</taxon>
    </lineage>
</organism>
<dbReference type="OrthoDB" id="1490188at2"/>
<keyword evidence="3" id="KW-1185">Reference proteome</keyword>
<evidence type="ECO:0000256" key="1">
    <source>
        <dbReference type="SAM" id="SignalP"/>
    </source>
</evidence>
<evidence type="ECO:0000313" key="3">
    <source>
        <dbReference type="Proteomes" id="UP000226437"/>
    </source>
</evidence>
<proteinExistence type="predicted"/>
<evidence type="ECO:0000313" key="2">
    <source>
        <dbReference type="EMBL" id="PHK99986.1"/>
    </source>
</evidence>
<dbReference type="Pfam" id="PF14092">
    <property type="entry name" value="DUF4270"/>
    <property type="match status" value="1"/>
</dbReference>
<dbReference type="InterPro" id="IPR025366">
    <property type="entry name" value="DUF4270"/>
</dbReference>
<dbReference type="PROSITE" id="PS51257">
    <property type="entry name" value="PROKAR_LIPOPROTEIN"/>
    <property type="match status" value="1"/>
</dbReference>
<name>A0A2G0CJ32_9BACT</name>
<evidence type="ECO:0008006" key="4">
    <source>
        <dbReference type="Google" id="ProtNLM"/>
    </source>
</evidence>
<comment type="caution">
    <text evidence="2">The sequence shown here is derived from an EMBL/GenBank/DDBJ whole genome shotgun (WGS) entry which is preliminary data.</text>
</comment>
<protein>
    <recommendedName>
        <fullName evidence="4">DUF4270 domain-containing protein</fullName>
    </recommendedName>
</protein>
<feature type="chain" id="PRO_5013598602" description="DUF4270 domain-containing protein" evidence="1">
    <location>
        <begin position="31"/>
        <end position="481"/>
    </location>
</feature>
<keyword evidence="1" id="KW-0732">Signal</keyword>